<comment type="caution">
    <text evidence="1">The sequence shown here is derived from an EMBL/GenBank/DDBJ whole genome shotgun (WGS) entry which is preliminary data.</text>
</comment>
<protein>
    <recommendedName>
        <fullName evidence="3">DNA-directed DNA polymerase</fullName>
    </recommendedName>
</protein>
<keyword evidence="2" id="KW-1185">Reference proteome</keyword>
<dbReference type="EMBL" id="JAUOZU010000013">
    <property type="protein sequence ID" value="MDO6965788.1"/>
    <property type="molecule type" value="Genomic_DNA"/>
</dbReference>
<sequence length="428" mass="47600">MKEDLTADSRWSPDTTPALFFDPYLEPRDGKPLADVALQIGGRLESGLGLRWSRTDAMQRRQTAVSTVLANLALMARVSLKDADTRLAVPTAIRAGSTRYDRSDFPKRLLSETLQQMERSGLVQRFEYAYRRRATTVLPTSELLDMLDAAGVELTDLGRAEGDESIWLYARRENAKPLGGKPPPKDLIDYQDTDITISMRREMEAINEGLNAADIRMRGKSLPPIHLKRNFILRHGGDPKSFTLGGRLFGGGPWLWCSKAERRDITIGGEEIAEVDFKSAYPNLAYCLLGLPLPEVDPYEIDGLSRDAAKLALLSLLSRATPMKTLNADLRELLGASWSAERLVRAMEDKHPRLRGAFGKDLGLELMFLESTLLVSVLMRLRERGLVGLPLHDAVLAPRSQAEDVAAIMRQRSKKLLGVELPVSIKGQ</sequence>
<evidence type="ECO:0000313" key="2">
    <source>
        <dbReference type="Proteomes" id="UP001174932"/>
    </source>
</evidence>
<evidence type="ECO:0000313" key="1">
    <source>
        <dbReference type="EMBL" id="MDO6965788.1"/>
    </source>
</evidence>
<dbReference type="RefSeq" id="WP_304377718.1">
    <property type="nucleotide sequence ID" value="NZ_JAUOZU010000013.1"/>
</dbReference>
<proteinExistence type="predicted"/>
<evidence type="ECO:0008006" key="3">
    <source>
        <dbReference type="Google" id="ProtNLM"/>
    </source>
</evidence>
<dbReference type="Proteomes" id="UP001174932">
    <property type="component" value="Unassembled WGS sequence"/>
</dbReference>
<accession>A0ABT8YPY6</accession>
<name>A0ABT8YPY6_9HYPH</name>
<organism evidence="1 2">
    <name type="scientific">Rhizobium alvei</name>
    <dbReference type="NCBI Taxonomy" id="1132659"/>
    <lineage>
        <taxon>Bacteria</taxon>
        <taxon>Pseudomonadati</taxon>
        <taxon>Pseudomonadota</taxon>
        <taxon>Alphaproteobacteria</taxon>
        <taxon>Hyphomicrobiales</taxon>
        <taxon>Rhizobiaceae</taxon>
        <taxon>Rhizobium/Agrobacterium group</taxon>
        <taxon>Rhizobium</taxon>
    </lineage>
</organism>
<reference evidence="1" key="1">
    <citation type="journal article" date="2015" name="Int. J. Syst. Evol. Microbiol.">
        <title>Rhizobium alvei sp. nov., isolated from a freshwater river.</title>
        <authorList>
            <person name="Sheu S.Y."/>
            <person name="Huang H.W."/>
            <person name="Young C.C."/>
            <person name="Chen W.M."/>
        </authorList>
    </citation>
    <scope>NUCLEOTIDE SEQUENCE</scope>
    <source>
        <strain evidence="1">TNR-22</strain>
    </source>
</reference>
<reference evidence="1" key="2">
    <citation type="submission" date="2023-07" db="EMBL/GenBank/DDBJ databases">
        <authorList>
            <person name="Shen H."/>
        </authorList>
    </citation>
    <scope>NUCLEOTIDE SEQUENCE</scope>
    <source>
        <strain evidence="1">TNR-22</strain>
    </source>
</reference>
<gene>
    <name evidence="1" type="ORF">Q4481_17640</name>
</gene>